<proteinExistence type="predicted"/>
<dbReference type="GO" id="GO:0016491">
    <property type="term" value="F:oxidoreductase activity"/>
    <property type="evidence" value="ECO:0007669"/>
    <property type="project" value="InterPro"/>
</dbReference>
<dbReference type="OrthoDB" id="9784228at2"/>
<evidence type="ECO:0000256" key="2">
    <source>
        <dbReference type="SAM" id="Phobius"/>
    </source>
</evidence>
<feature type="domain" description="Fatty acid hydroxylase" evidence="3">
    <location>
        <begin position="59"/>
        <end position="203"/>
    </location>
</feature>
<feature type="transmembrane region" description="Helical" evidence="2">
    <location>
        <begin position="138"/>
        <end position="159"/>
    </location>
</feature>
<reference evidence="4 5" key="1">
    <citation type="submission" date="2017-05" db="EMBL/GenBank/DDBJ databases">
        <title>Isolation of Rhodococcus sp. S2-17 biodegrading of BP-3.</title>
        <authorList>
            <person name="Lee Y."/>
            <person name="Kim K.H."/>
            <person name="Chun B.H."/>
            <person name="Jung H.S."/>
            <person name="Jeon C.O."/>
        </authorList>
    </citation>
    <scope>NUCLEOTIDE SEQUENCE [LARGE SCALE GENOMIC DNA]</scope>
    <source>
        <strain evidence="4 5">S2-17</strain>
    </source>
</reference>
<evidence type="ECO:0000256" key="1">
    <source>
        <dbReference type="SAM" id="MobiDB-lite"/>
    </source>
</evidence>
<feature type="transmembrane region" description="Helical" evidence="2">
    <location>
        <begin position="59"/>
        <end position="79"/>
    </location>
</feature>
<dbReference type="Pfam" id="PF04116">
    <property type="entry name" value="FA_hydroxylase"/>
    <property type="match status" value="1"/>
</dbReference>
<dbReference type="GO" id="GO:0005506">
    <property type="term" value="F:iron ion binding"/>
    <property type="evidence" value="ECO:0007669"/>
    <property type="project" value="InterPro"/>
</dbReference>
<feature type="region of interest" description="Disordered" evidence="1">
    <location>
        <begin position="200"/>
        <end position="223"/>
    </location>
</feature>
<dbReference type="EMBL" id="CP021354">
    <property type="protein sequence ID" value="AWK72299.1"/>
    <property type="molecule type" value="Genomic_DNA"/>
</dbReference>
<keyword evidence="5" id="KW-1185">Reference proteome</keyword>
<dbReference type="KEGG" id="roz:CBI38_12660"/>
<evidence type="ECO:0000313" key="5">
    <source>
        <dbReference type="Proteomes" id="UP000245711"/>
    </source>
</evidence>
<protein>
    <submittedName>
        <fullName evidence="4">Fatty acid hydroxylase</fullName>
    </submittedName>
</protein>
<dbReference type="RefSeq" id="WP_109329339.1">
    <property type="nucleotide sequence ID" value="NZ_CP021354.1"/>
</dbReference>
<gene>
    <name evidence="4" type="ORF">CBI38_12660</name>
</gene>
<dbReference type="AlphaFoldDB" id="A0A2S2BUR4"/>
<sequence>MTSHSSVDRRRRRSLTLREAADQFRRHPSPWMVGGMLAVAVAARLGVGDWHLSDAVLPVVMLALFPFAEWVIHVCILHWKPRRILGLTVDSLLARKHREHHVDPRDVPLVFIPWQTLTWLIPVLAGLSVLAFPRLGLGLTFLVTLSALGVVYEWTHYLIHSDYKPKSRFYRAIWRSHRHHHYKNEHYWFTVTTTGTADRLLGTAPDPESVEKSPTARSLHTMR</sequence>
<keyword evidence="2" id="KW-1133">Transmembrane helix</keyword>
<feature type="transmembrane region" description="Helical" evidence="2">
    <location>
        <begin position="31"/>
        <end position="47"/>
    </location>
</feature>
<organism evidence="4 5">
    <name type="scientific">Rhodococcus oxybenzonivorans</name>
    <dbReference type="NCBI Taxonomy" id="1990687"/>
    <lineage>
        <taxon>Bacteria</taxon>
        <taxon>Bacillati</taxon>
        <taxon>Actinomycetota</taxon>
        <taxon>Actinomycetes</taxon>
        <taxon>Mycobacteriales</taxon>
        <taxon>Nocardiaceae</taxon>
        <taxon>Rhodococcus</taxon>
    </lineage>
</organism>
<feature type="transmembrane region" description="Helical" evidence="2">
    <location>
        <begin position="107"/>
        <end position="132"/>
    </location>
</feature>
<evidence type="ECO:0000313" key="4">
    <source>
        <dbReference type="EMBL" id="AWK72299.1"/>
    </source>
</evidence>
<dbReference type="InterPro" id="IPR006694">
    <property type="entry name" value="Fatty_acid_hydroxylase"/>
</dbReference>
<keyword evidence="2" id="KW-0812">Transmembrane</keyword>
<dbReference type="Proteomes" id="UP000245711">
    <property type="component" value="Chromosome"/>
</dbReference>
<name>A0A2S2BUR4_9NOCA</name>
<accession>A0A2S2BUR4</accession>
<evidence type="ECO:0000259" key="3">
    <source>
        <dbReference type="Pfam" id="PF04116"/>
    </source>
</evidence>
<keyword evidence="2" id="KW-0472">Membrane</keyword>
<dbReference type="GO" id="GO:0008610">
    <property type="term" value="P:lipid biosynthetic process"/>
    <property type="evidence" value="ECO:0007669"/>
    <property type="project" value="InterPro"/>
</dbReference>